<evidence type="ECO:0000259" key="3">
    <source>
        <dbReference type="Pfam" id="PF06094"/>
    </source>
</evidence>
<reference evidence="4 5" key="1">
    <citation type="submission" date="2018-06" db="EMBL/GenBank/DDBJ databases">
        <authorList>
            <consortium name="Pathogen Informatics"/>
            <person name="Doyle S."/>
        </authorList>
    </citation>
    <scope>NUCLEOTIDE SEQUENCE [LARGE SCALE GENOMIC DNA]</scope>
    <source>
        <strain evidence="4 5">NCTC10293</strain>
    </source>
</reference>
<keyword evidence="1" id="KW-0808">Transferase</keyword>
<dbReference type="InterPro" id="IPR009288">
    <property type="entry name" value="AIG2-like_dom"/>
</dbReference>
<dbReference type="Pfam" id="PF06094">
    <property type="entry name" value="GGACT"/>
    <property type="match status" value="1"/>
</dbReference>
<dbReference type="AlphaFoldDB" id="A0A378R8G5"/>
<dbReference type="SUPFAM" id="SSF110857">
    <property type="entry name" value="Gamma-glutamyl cyclotransferase-like"/>
    <property type="match status" value="1"/>
</dbReference>
<dbReference type="RefSeq" id="WP_242620141.1">
    <property type="nucleotide sequence ID" value="NZ_CAACXO010000051.1"/>
</dbReference>
<evidence type="ECO:0000313" key="5">
    <source>
        <dbReference type="Proteomes" id="UP000255279"/>
    </source>
</evidence>
<name>A0A378R8G5_9GAMM</name>
<protein>
    <recommendedName>
        <fullName evidence="2">Putative gamma-glutamylcyclotransferase</fullName>
    </recommendedName>
</protein>
<evidence type="ECO:0000256" key="2">
    <source>
        <dbReference type="ARBA" id="ARBA00030602"/>
    </source>
</evidence>
<dbReference type="EMBL" id="UGQE01000004">
    <property type="protein sequence ID" value="STZ14363.1"/>
    <property type="molecule type" value="Genomic_DNA"/>
</dbReference>
<dbReference type="InterPro" id="IPR036568">
    <property type="entry name" value="GGCT-like_sf"/>
</dbReference>
<dbReference type="PANTHER" id="PTHR31544">
    <property type="entry name" value="AIG2-LIKE PROTEIN D"/>
    <property type="match status" value="1"/>
</dbReference>
<evidence type="ECO:0000256" key="1">
    <source>
        <dbReference type="ARBA" id="ARBA00022679"/>
    </source>
</evidence>
<dbReference type="CDD" id="cd06661">
    <property type="entry name" value="GGCT_like"/>
    <property type="match status" value="1"/>
</dbReference>
<evidence type="ECO:0000313" key="4">
    <source>
        <dbReference type="EMBL" id="STZ14363.1"/>
    </source>
</evidence>
<dbReference type="PANTHER" id="PTHR31544:SF2">
    <property type="entry name" value="AIG2-LIKE PROTEIN D"/>
    <property type="match status" value="1"/>
</dbReference>
<organism evidence="4 5">
    <name type="scientific">Moraxella caviae</name>
    <dbReference type="NCBI Taxonomy" id="34060"/>
    <lineage>
        <taxon>Bacteria</taxon>
        <taxon>Pseudomonadati</taxon>
        <taxon>Pseudomonadota</taxon>
        <taxon>Gammaproteobacteria</taxon>
        <taxon>Moraxellales</taxon>
        <taxon>Moraxellaceae</taxon>
        <taxon>Moraxella</taxon>
    </lineage>
</organism>
<proteinExistence type="predicted"/>
<feature type="domain" description="Gamma-glutamylcyclotransferase AIG2-like" evidence="3">
    <location>
        <begin position="7"/>
        <end position="119"/>
    </location>
</feature>
<accession>A0A378R8G5</accession>
<dbReference type="InterPro" id="IPR045038">
    <property type="entry name" value="AIG2-like"/>
</dbReference>
<dbReference type="Proteomes" id="UP000255279">
    <property type="component" value="Unassembled WGS sequence"/>
</dbReference>
<gene>
    <name evidence="4" type="ORF">NCTC10293_01956</name>
</gene>
<dbReference type="InterPro" id="IPR013024">
    <property type="entry name" value="GGCT-like"/>
</dbReference>
<dbReference type="Gene3D" id="3.10.490.10">
    <property type="entry name" value="Gamma-glutamyl cyclotransferase-like"/>
    <property type="match status" value="1"/>
</dbReference>
<sequence>MSELNKLFVYGTLVPGRANEHWLKNIGGTFTPATLYGVLIADGWGAAQGYPAILPCEPDSGVGEAVAGVVFASDELPAHWRALDDFEGEGYERIKVRVRLDDGTLDEAWVYALRVDDERRAKLLAGELD</sequence>
<dbReference type="GO" id="GO:0016740">
    <property type="term" value="F:transferase activity"/>
    <property type="evidence" value="ECO:0007669"/>
    <property type="project" value="UniProtKB-KW"/>
</dbReference>